<accession>A0AAJ7FIQ5</accession>
<dbReference type="Proteomes" id="UP000694920">
    <property type="component" value="Unplaced"/>
</dbReference>
<dbReference type="AlphaFoldDB" id="A0AAJ7FIQ5"/>
<protein>
    <submittedName>
        <fullName evidence="2">Uncharacterized protein LOC107267061 isoform X1</fullName>
    </submittedName>
</protein>
<gene>
    <name evidence="2" type="primary">LOC107267061</name>
</gene>
<evidence type="ECO:0000313" key="2">
    <source>
        <dbReference type="RefSeq" id="XP_015593773.1"/>
    </source>
</evidence>
<dbReference type="GeneID" id="107267061"/>
<organism evidence="1 2">
    <name type="scientific">Cephus cinctus</name>
    <name type="common">Wheat stem sawfly</name>
    <dbReference type="NCBI Taxonomy" id="211228"/>
    <lineage>
        <taxon>Eukaryota</taxon>
        <taxon>Metazoa</taxon>
        <taxon>Ecdysozoa</taxon>
        <taxon>Arthropoda</taxon>
        <taxon>Hexapoda</taxon>
        <taxon>Insecta</taxon>
        <taxon>Pterygota</taxon>
        <taxon>Neoptera</taxon>
        <taxon>Endopterygota</taxon>
        <taxon>Hymenoptera</taxon>
        <taxon>Cephoidea</taxon>
        <taxon>Cephidae</taxon>
        <taxon>Cephus</taxon>
    </lineage>
</organism>
<sequence length="849" mass="97366">MMFLVVIFHELLQQKPRRQQTVIEPSLHYMIRVVSVGVFILTDLSGDVIDAIRPDLEAFASLWSALRKNYKGTNITRTVARLLHMYQPEDGVLAYERLLRTLYVLLEDFDGDGLQLLVSMVPPPKGVKEDTIKEVFHRATGFVRMDAPLFHRNTFYISSNNSIAMDGSKVSNGSTVLPGESASCIPRSNSMYTNPKNVQTVKTESYTSNQKSPQMIPQEADVFRGFPPNEITNTQSHIQNLNNFYRPSNYDHPPHQTYVNFSQVVGQNCGDAKQLPTNTVLAPGYRLKWLQAPYLLQKSPYPPCRDVYLKTIDNKYLRLPLSKMNDICRPDVLYSSQIPYYECLHTKSNTMTSGLLEKVQIPQDNENYSKETSTKRDETVESQKHDNMQNAVFSRIYNDMDTIKKHEGSYKINYDTDTCCTANQLLNANVGQENKDIKIRIQNNGTELENVMKPLKQFEEEVRRRQRAIQEDIFKMDVVRCNESNQSIESQEALRLDDLTVNVNLKQSVCNFFKRVIDGATVKTRNLPCTRPLSEIPQPITLNPDLSNITSQWPYTAPQFCAIQDTNISLENKHYEVLANSSLRSDQNFPIRDSTSIKEENIRKVTRRRKADSTGKSKSQKITQRILNPLKTVETGSNISEPNINSNLDPVYPNYPTSDQGVLLQQASTLTEMAAYKKQYYDALLRIQRAKAAAANSLALSSVGSSTGYDPYYFSYLNLQQQMLQQQQQHQQQHQHLLLGPRFTAQRLVRPAHMNMHATATPWIRPPDWTYPFGQYDFTRHTHPPHFSQSNNIRFMMPNSTTMNAQKYMEDLQTQSRPGVKRRKLEEIVGKLKETDNSGDHMTFFQCLI</sequence>
<name>A0AAJ7FIQ5_CEPCN</name>
<proteinExistence type="predicted"/>
<evidence type="ECO:0000313" key="1">
    <source>
        <dbReference type="Proteomes" id="UP000694920"/>
    </source>
</evidence>
<dbReference type="RefSeq" id="XP_015593773.1">
    <property type="nucleotide sequence ID" value="XM_015738287.2"/>
</dbReference>
<dbReference type="KEGG" id="ccin:107267061"/>
<reference evidence="2" key="1">
    <citation type="submission" date="2025-08" db="UniProtKB">
        <authorList>
            <consortium name="RefSeq"/>
        </authorList>
    </citation>
    <scope>IDENTIFICATION</scope>
</reference>
<keyword evidence="1" id="KW-1185">Reference proteome</keyword>